<dbReference type="STRING" id="97331.A0A436ZYQ6"/>
<proteinExistence type="predicted"/>
<evidence type="ECO:0008006" key="5">
    <source>
        <dbReference type="Google" id="ProtNLM"/>
    </source>
</evidence>
<keyword evidence="1" id="KW-0175">Coiled coil</keyword>
<feature type="compositionally biased region" description="Low complexity" evidence="2">
    <location>
        <begin position="1097"/>
        <end position="1110"/>
    </location>
</feature>
<dbReference type="EMBL" id="SAEB01000007">
    <property type="protein sequence ID" value="RVD84151.1"/>
    <property type="molecule type" value="Genomic_DNA"/>
</dbReference>
<feature type="compositionally biased region" description="Pro residues" evidence="2">
    <location>
        <begin position="588"/>
        <end position="597"/>
    </location>
</feature>
<dbReference type="RefSeq" id="XP_067489695.1">
    <property type="nucleotide sequence ID" value="XM_067635246.1"/>
</dbReference>
<dbReference type="AlphaFoldDB" id="A0A436ZYQ6"/>
<protein>
    <recommendedName>
        <fullName evidence="5">Tuberous sclerosis 1</fullName>
    </recommendedName>
</protein>
<dbReference type="OrthoDB" id="6022054at2759"/>
<evidence type="ECO:0000256" key="1">
    <source>
        <dbReference type="SAM" id="Coils"/>
    </source>
</evidence>
<feature type="compositionally biased region" description="Basic and acidic residues" evidence="2">
    <location>
        <begin position="1153"/>
        <end position="1169"/>
    </location>
</feature>
<feature type="region of interest" description="Disordered" evidence="2">
    <location>
        <begin position="1012"/>
        <end position="1186"/>
    </location>
</feature>
<feature type="compositionally biased region" description="Polar residues" evidence="2">
    <location>
        <begin position="1036"/>
        <end position="1046"/>
    </location>
</feature>
<evidence type="ECO:0000313" key="4">
    <source>
        <dbReference type="Proteomes" id="UP000283090"/>
    </source>
</evidence>
<dbReference type="InterPro" id="IPR007483">
    <property type="entry name" value="Hamartin"/>
</dbReference>
<feature type="compositionally biased region" description="Basic and acidic residues" evidence="2">
    <location>
        <begin position="1129"/>
        <end position="1143"/>
    </location>
</feature>
<comment type="caution">
    <text evidence="3">The sequence shown here is derived from an EMBL/GenBank/DDBJ whole genome shotgun (WGS) entry which is preliminary data.</text>
</comment>
<dbReference type="GO" id="GO:0033596">
    <property type="term" value="C:TSC1-TSC2 complex"/>
    <property type="evidence" value="ECO:0007669"/>
    <property type="project" value="TreeGrafter"/>
</dbReference>
<keyword evidence="4" id="KW-1185">Reference proteome</keyword>
<organism evidence="3 4">
    <name type="scientific">Arthrobotrys flagrans</name>
    <name type="common">Nematode-trapping fungus</name>
    <name type="synonym">Trichothecium flagrans</name>
    <dbReference type="NCBI Taxonomy" id="97331"/>
    <lineage>
        <taxon>Eukaryota</taxon>
        <taxon>Fungi</taxon>
        <taxon>Dikarya</taxon>
        <taxon>Ascomycota</taxon>
        <taxon>Pezizomycotina</taxon>
        <taxon>Orbiliomycetes</taxon>
        <taxon>Orbiliales</taxon>
        <taxon>Orbiliaceae</taxon>
        <taxon>Arthrobotrys</taxon>
    </lineage>
</organism>
<gene>
    <name evidence="3" type="ORF">DFL_005916</name>
</gene>
<dbReference type="Pfam" id="PF04388">
    <property type="entry name" value="Hamartin"/>
    <property type="match status" value="1"/>
</dbReference>
<dbReference type="GO" id="GO:0051726">
    <property type="term" value="P:regulation of cell cycle"/>
    <property type="evidence" value="ECO:0007669"/>
    <property type="project" value="TreeGrafter"/>
</dbReference>
<dbReference type="GO" id="GO:0032007">
    <property type="term" value="P:negative regulation of TOR signaling"/>
    <property type="evidence" value="ECO:0007669"/>
    <property type="project" value="TreeGrafter"/>
</dbReference>
<feature type="compositionally biased region" description="Polar residues" evidence="2">
    <location>
        <begin position="562"/>
        <end position="574"/>
    </location>
</feature>
<dbReference type="SUPFAM" id="SSF48371">
    <property type="entry name" value="ARM repeat"/>
    <property type="match status" value="1"/>
</dbReference>
<reference evidence="3 4" key="1">
    <citation type="submission" date="2019-01" db="EMBL/GenBank/DDBJ databases">
        <title>Intercellular communication is required for trap formation in the nematode-trapping fungus Duddingtonia flagrans.</title>
        <authorList>
            <person name="Youssar L."/>
            <person name="Wernet V."/>
            <person name="Hensel N."/>
            <person name="Hildebrandt H.-G."/>
            <person name="Fischer R."/>
        </authorList>
    </citation>
    <scope>NUCLEOTIDE SEQUENCE [LARGE SCALE GENOMIC DNA]</scope>
    <source>
        <strain evidence="3 4">CBS H-5679</strain>
    </source>
</reference>
<dbReference type="GeneID" id="93588227"/>
<feature type="region of interest" description="Disordered" evidence="2">
    <location>
        <begin position="534"/>
        <end position="600"/>
    </location>
</feature>
<accession>A0A436ZYQ6</accession>
<evidence type="ECO:0000313" key="3">
    <source>
        <dbReference type="EMBL" id="RVD84151.1"/>
    </source>
</evidence>
<dbReference type="InterPro" id="IPR016024">
    <property type="entry name" value="ARM-type_fold"/>
</dbReference>
<feature type="compositionally biased region" description="Polar residues" evidence="2">
    <location>
        <begin position="1061"/>
        <end position="1071"/>
    </location>
</feature>
<feature type="coiled-coil region" evidence="1">
    <location>
        <begin position="814"/>
        <end position="897"/>
    </location>
</feature>
<dbReference type="PANTHER" id="PTHR15154:SF2">
    <property type="entry name" value="HAMARTIN"/>
    <property type="match status" value="1"/>
</dbReference>
<name>A0A436ZYQ6_ARTFL</name>
<dbReference type="Proteomes" id="UP000283090">
    <property type="component" value="Unassembled WGS sequence"/>
</dbReference>
<evidence type="ECO:0000256" key="2">
    <source>
        <dbReference type="SAM" id="MobiDB-lite"/>
    </source>
</evidence>
<dbReference type="VEuPathDB" id="FungiDB:DFL_005916"/>
<sequence length="1186" mass="134550">MSKDRGGLVTLKTIYRHFRGPLLVFITLTIYTRLTDRYPLTGGFAFVPNRCSNHRPPSNRASAKRPGALELPRGHRRTVSIMSTGSLKDLLRAVTTTVTATPSPYPLPDDLSTTIQAFLDRHVDDDEGDQQRLSDELLAIHSTKVQGHKDRQLTFIGILGELKPALRGRDRMMVWWDCLLEPTMKNLESTKTAVTDARQLVLKMLIYDEDEDIHGDLKEVSDIFTGLLFQKYIETVNLHSERNENSPKGDQNKLMGINVEDILLSFGKRRAKAFLKAADGYIVNKETRLQILGLLSSFVKMQGPHLYQILETPVLDHLLLCLQMDTSTTVISLALSTLIMFMPHIPNALAPFLPRLFAIYARLLCWNQYGILPEKNDDDDFMDDSRSTISFGENEWQKLETSFPTATSTPPDVSEFFTFLYGMYPMNFMSFIKEPYKTLDRERIKGFEDVEFDDHLIRQRSEPHRQRHLLHGNFFTLTEEKELTDKARWMKSEPSDVVAQCVGLTIPNAYTYEEPSSHSEIPGALVPTEDIPVESLLGDGSQRDTSEDEGIGMDNHRLRVTANGNRRSSRSSTPGVKPVDPHGLDSPTLPPAGPLPLIPNFSEDRLQDMVQLHGTLKGGKVNDSATSLTGALAAHDPSSPRLSAYVQSLNLNDKIQSPALKPAATDAQSKIAYLQRENIILKNDLNFERYLKQQHLAHIGALQRKHIKDASIEAETNNLIQTNKNLKRKIDEVQKAYQKLREEGIKTKLDSRKWEAELNSRIQKLREEKKIWKEEEESVKSQLTNSRAEATQLRKLVVETEAKELQSRQRMQAVEQNLVELNHLKLQNEQLNKKLKELKFTEESIEAYKEIERAANTQVEKIKLRLKSREAEREKMKRVYEERIGDLQNKLAAAQDERIQNPSAPMQAMIDSALHANASHLAAMKKAYNQLLVRYTDLEIKYIELQAATELDKLPSTRNHHHQSSYQEVTPILHLETDPTARYPPREHQVVDRDFNGQKHIMEVNTHKARTFQDYPSPHAGPSYASPSQQHHEASMHNQSYPSPNLAQFPIPQQHDRRPSPVQQRHLQALQTHGPYSPAMSSQDDMSPSVYSPPPVSSQARPSLAPSSSASHDDAISLSNSITSTGSGNDRRPKIKPQSEVRVRGRGGVQNIGKKEKEEKERGKQEKREKKEKKNKLVAGFRGFSS</sequence>
<dbReference type="PANTHER" id="PTHR15154">
    <property type="entry name" value="HAMARTIN"/>
    <property type="match status" value="1"/>
</dbReference>
<feature type="coiled-coil region" evidence="1">
    <location>
        <begin position="712"/>
        <end position="782"/>
    </location>
</feature>